<evidence type="ECO:0000256" key="3">
    <source>
        <dbReference type="ARBA" id="ARBA00022723"/>
    </source>
</evidence>
<feature type="binding site" evidence="7">
    <location>
        <position position="42"/>
    </location>
    <ligand>
        <name>Zn(2+)</name>
        <dbReference type="ChEBI" id="CHEBI:29105"/>
    </ligand>
</feature>
<evidence type="ECO:0000313" key="10">
    <source>
        <dbReference type="Proteomes" id="UP000033200"/>
    </source>
</evidence>
<dbReference type="STRING" id="1549858.MC45_02990"/>
<comment type="function">
    <text evidence="8">Reversible hydration of carbon dioxide.</text>
</comment>
<dbReference type="eggNOG" id="COG0288">
    <property type="taxonomic scope" value="Bacteria"/>
</dbReference>
<dbReference type="GO" id="GO:0004089">
    <property type="term" value="F:carbonate dehydratase activity"/>
    <property type="evidence" value="ECO:0007669"/>
    <property type="project" value="UniProtKB-UniRule"/>
</dbReference>
<dbReference type="HOGENOM" id="CLU_053879_5_3_5"/>
<gene>
    <name evidence="9" type="ORF">MC45_02990</name>
</gene>
<comment type="similarity">
    <text evidence="1 8">Belongs to the beta-class carbonic anhydrase family.</text>
</comment>
<dbReference type="SUPFAM" id="SSF53056">
    <property type="entry name" value="beta-carbonic anhydrase, cab"/>
    <property type="match status" value="1"/>
</dbReference>
<dbReference type="GO" id="GO:0015976">
    <property type="term" value="P:carbon utilization"/>
    <property type="evidence" value="ECO:0007669"/>
    <property type="project" value="InterPro"/>
</dbReference>
<dbReference type="Proteomes" id="UP000033200">
    <property type="component" value="Chromosome"/>
</dbReference>
<dbReference type="PANTHER" id="PTHR11002:SF76">
    <property type="entry name" value="CARBONIC ANHYDRASE"/>
    <property type="match status" value="1"/>
</dbReference>
<evidence type="ECO:0000256" key="7">
    <source>
        <dbReference type="PIRSR" id="PIRSR601765-1"/>
    </source>
</evidence>
<dbReference type="KEGG" id="stax:MC45_02990"/>
<evidence type="ECO:0000256" key="1">
    <source>
        <dbReference type="ARBA" id="ARBA00006217"/>
    </source>
</evidence>
<sequence length="209" mass="22589">MTDFADMVEGYRRFRAKGWTEQRERWSQLSQGQDPKVMVVACSDSRVDPMQIFDVAPGEIFTVRNVANLVPPFETSKGYHGVSAAVEFAVTQLEVPEVVVMGHASCGGCAAALSGGFKDSKPGEGGFISDWVGLLDDARDKVKADFGDGADAKRELEHEAVRVSIANLRTFPFVADREAAGTLKLRGAYFAIADGQLHVMDDDGVFAPA</sequence>
<dbReference type="PROSITE" id="PS00705">
    <property type="entry name" value="PROK_CO2_ANHYDRASE_2"/>
    <property type="match status" value="1"/>
</dbReference>
<dbReference type="InterPro" id="IPR001765">
    <property type="entry name" value="Carbonic_anhydrase"/>
</dbReference>
<comment type="catalytic activity">
    <reaction evidence="6 8">
        <text>hydrogencarbonate + H(+) = CO2 + H2O</text>
        <dbReference type="Rhea" id="RHEA:10748"/>
        <dbReference type="ChEBI" id="CHEBI:15377"/>
        <dbReference type="ChEBI" id="CHEBI:15378"/>
        <dbReference type="ChEBI" id="CHEBI:16526"/>
        <dbReference type="ChEBI" id="CHEBI:17544"/>
        <dbReference type="EC" id="4.2.1.1"/>
    </reaction>
</comment>
<reference evidence="9 10" key="1">
    <citation type="submission" date="2014-09" db="EMBL/GenBank/DDBJ databases">
        <title>Using Illumina technology Improving SMRT sequencing Genome Assembly by RASTools.</title>
        <authorList>
            <person name="Zhou Y."/>
            <person name="Ma T."/>
            <person name="Liu T."/>
        </authorList>
    </citation>
    <scope>NUCLEOTIDE SEQUENCE [LARGE SCALE GENOMIC DNA]</scope>
    <source>
        <strain evidence="9 10">ATCC 55669</strain>
    </source>
</reference>
<dbReference type="SMART" id="SM00947">
    <property type="entry name" value="Pro_CA"/>
    <property type="match status" value="1"/>
</dbReference>
<evidence type="ECO:0000313" key="9">
    <source>
        <dbReference type="EMBL" id="AIT05537.1"/>
    </source>
</evidence>
<organism evidence="9 10">
    <name type="scientific">Sphingomonas taxi</name>
    <dbReference type="NCBI Taxonomy" id="1549858"/>
    <lineage>
        <taxon>Bacteria</taxon>
        <taxon>Pseudomonadati</taxon>
        <taxon>Pseudomonadota</taxon>
        <taxon>Alphaproteobacteria</taxon>
        <taxon>Sphingomonadales</taxon>
        <taxon>Sphingomonadaceae</taxon>
        <taxon>Sphingomonas</taxon>
    </lineage>
</organism>
<dbReference type="InterPro" id="IPR015892">
    <property type="entry name" value="Carbonic_anhydrase_CS"/>
</dbReference>
<keyword evidence="10" id="KW-1185">Reference proteome</keyword>
<dbReference type="AlphaFoldDB" id="A0A097ED96"/>
<evidence type="ECO:0000256" key="6">
    <source>
        <dbReference type="ARBA" id="ARBA00048348"/>
    </source>
</evidence>
<comment type="cofactor">
    <cofactor evidence="7">
        <name>Zn(2+)</name>
        <dbReference type="ChEBI" id="CHEBI:29105"/>
    </cofactor>
    <text evidence="7">Binds 1 zinc ion per subunit.</text>
</comment>
<dbReference type="PANTHER" id="PTHR11002">
    <property type="entry name" value="CARBONIC ANHYDRASE"/>
    <property type="match status" value="1"/>
</dbReference>
<dbReference type="EMBL" id="CP009571">
    <property type="protein sequence ID" value="AIT05537.1"/>
    <property type="molecule type" value="Genomic_DNA"/>
</dbReference>
<feature type="binding site" evidence="7">
    <location>
        <position position="103"/>
    </location>
    <ligand>
        <name>Zn(2+)</name>
        <dbReference type="ChEBI" id="CHEBI:29105"/>
    </ligand>
</feature>
<name>A0A097ED96_9SPHN</name>
<evidence type="ECO:0000256" key="4">
    <source>
        <dbReference type="ARBA" id="ARBA00022833"/>
    </source>
</evidence>
<feature type="binding site" evidence="7">
    <location>
        <position position="106"/>
    </location>
    <ligand>
        <name>Zn(2+)</name>
        <dbReference type="ChEBI" id="CHEBI:29105"/>
    </ligand>
</feature>
<dbReference type="GO" id="GO:0008270">
    <property type="term" value="F:zinc ion binding"/>
    <property type="evidence" value="ECO:0007669"/>
    <property type="project" value="UniProtKB-UniRule"/>
</dbReference>
<dbReference type="CDD" id="cd00884">
    <property type="entry name" value="beta_CA_cladeB"/>
    <property type="match status" value="1"/>
</dbReference>
<evidence type="ECO:0000256" key="2">
    <source>
        <dbReference type="ARBA" id="ARBA00012925"/>
    </source>
</evidence>
<dbReference type="InterPro" id="IPR045066">
    <property type="entry name" value="Beta_CA_cladeB"/>
</dbReference>
<dbReference type="Gene3D" id="3.40.1050.10">
    <property type="entry name" value="Carbonic anhydrase"/>
    <property type="match status" value="1"/>
</dbReference>
<keyword evidence="3 7" id="KW-0479">Metal-binding</keyword>
<accession>A0A097ED96</accession>
<keyword evidence="5 8" id="KW-0456">Lyase</keyword>
<dbReference type="Pfam" id="PF00484">
    <property type="entry name" value="Pro_CA"/>
    <property type="match status" value="1"/>
</dbReference>
<dbReference type="EC" id="4.2.1.1" evidence="2 8"/>
<keyword evidence="4 7" id="KW-0862">Zinc</keyword>
<dbReference type="RefSeq" id="WP_038659328.1">
    <property type="nucleotide sequence ID" value="NZ_CP009571.1"/>
</dbReference>
<protein>
    <recommendedName>
        <fullName evidence="2 8">Carbonic anhydrase</fullName>
        <ecNumber evidence="2 8">4.2.1.1</ecNumber>
    </recommendedName>
    <alternativeName>
        <fullName evidence="8">Carbonate dehydratase</fullName>
    </alternativeName>
</protein>
<dbReference type="PROSITE" id="PS00704">
    <property type="entry name" value="PROK_CO2_ANHYDRASE_1"/>
    <property type="match status" value="1"/>
</dbReference>
<dbReference type="InterPro" id="IPR036874">
    <property type="entry name" value="Carbonic_anhydrase_sf"/>
</dbReference>
<proteinExistence type="inferred from homology"/>
<evidence type="ECO:0000256" key="5">
    <source>
        <dbReference type="ARBA" id="ARBA00023239"/>
    </source>
</evidence>
<feature type="binding site" evidence="7">
    <location>
        <position position="44"/>
    </location>
    <ligand>
        <name>Zn(2+)</name>
        <dbReference type="ChEBI" id="CHEBI:29105"/>
    </ligand>
</feature>
<evidence type="ECO:0000256" key="8">
    <source>
        <dbReference type="RuleBase" id="RU003956"/>
    </source>
</evidence>